<dbReference type="PANTHER" id="PTHR14964">
    <property type="entry name" value="NUCLEAR RECEPTOR BINDING FACTOR 2"/>
    <property type="match status" value="1"/>
</dbReference>
<name>A0A1B6MUV3_9HEMI</name>
<sequence>MENSPLLLAHQNDRKADNHILCKRFDDALSCHKTAAELLLHAMQLTSVTRAVEALHLQYDYHKRQEDIVQVKKVQFEIHKKIVEYQRRKMTMEKKTTQKEKKDQDLQWAIFRTMEEADSLLGMLVPKEVLEAELSTSPGHKRPKDDRIVIEELHTLNTQLRALVSQLLAQLEASERQVEALKIRLRTYEEDDSRLPELPPLEMVQQYDFPAPPPTVFLPNKGQNES</sequence>
<dbReference type="EMBL" id="GEBQ01008048">
    <property type="protein sequence ID" value="JAT31929.1"/>
    <property type="molecule type" value="Transcribed_RNA"/>
</dbReference>
<keyword evidence="1" id="KW-0175">Coiled coil</keyword>
<dbReference type="PANTHER" id="PTHR14964:SF2">
    <property type="entry name" value="NUCLEAR RECEPTOR-BINDING FACTOR 2"/>
    <property type="match status" value="1"/>
</dbReference>
<evidence type="ECO:0000256" key="1">
    <source>
        <dbReference type="SAM" id="Coils"/>
    </source>
</evidence>
<evidence type="ECO:0000313" key="5">
    <source>
        <dbReference type="EMBL" id="JAT39697.1"/>
    </source>
</evidence>
<dbReference type="AlphaFoldDB" id="A0A1B6MUV3"/>
<dbReference type="EMBL" id="GEBQ01000280">
    <property type="protein sequence ID" value="JAT39697.1"/>
    <property type="molecule type" value="Transcribed_RNA"/>
</dbReference>
<dbReference type="Pfam" id="PF17169">
    <property type="entry name" value="NRBF2_MIT"/>
    <property type="match status" value="1"/>
</dbReference>
<dbReference type="Gene3D" id="1.20.58.80">
    <property type="entry name" value="Phosphotransferase system, lactose/cellobiose-type IIA subunit"/>
    <property type="match status" value="1"/>
</dbReference>
<feature type="region of interest" description="Disordered" evidence="2">
    <location>
        <begin position="195"/>
        <end position="226"/>
    </location>
</feature>
<feature type="domain" description="Nuclear receptor-binding factor 2 MIT" evidence="3">
    <location>
        <begin position="3"/>
        <end position="72"/>
    </location>
</feature>
<dbReference type="SUPFAM" id="SSF140361">
    <property type="entry name" value="MIT domain-like"/>
    <property type="match status" value="1"/>
</dbReference>
<dbReference type="GO" id="GO:0006914">
    <property type="term" value="P:autophagy"/>
    <property type="evidence" value="ECO:0007669"/>
    <property type="project" value="InterPro"/>
</dbReference>
<reference evidence="5" key="1">
    <citation type="submission" date="2015-11" db="EMBL/GenBank/DDBJ databases">
        <title>De novo transcriptome assembly of four potential Pierce s Disease insect vectors from Arizona vineyards.</title>
        <authorList>
            <person name="Tassone E.E."/>
        </authorList>
    </citation>
    <scope>NUCLEOTIDE SEQUENCE</scope>
</reference>
<dbReference type="InterPro" id="IPR039679">
    <property type="entry name" value="NRBF2"/>
</dbReference>
<evidence type="ECO:0000256" key="2">
    <source>
        <dbReference type="SAM" id="MobiDB-lite"/>
    </source>
</evidence>
<gene>
    <name evidence="5" type="ORF">g.42145</name>
    <name evidence="4" type="ORF">g.42146</name>
</gene>
<accession>A0A1B6MUV3</accession>
<feature type="coiled-coil region" evidence="1">
    <location>
        <begin position="157"/>
        <end position="191"/>
    </location>
</feature>
<proteinExistence type="predicted"/>
<evidence type="ECO:0000313" key="4">
    <source>
        <dbReference type="EMBL" id="JAT31929.1"/>
    </source>
</evidence>
<organism evidence="5">
    <name type="scientific">Graphocephala atropunctata</name>
    <dbReference type="NCBI Taxonomy" id="36148"/>
    <lineage>
        <taxon>Eukaryota</taxon>
        <taxon>Metazoa</taxon>
        <taxon>Ecdysozoa</taxon>
        <taxon>Arthropoda</taxon>
        <taxon>Hexapoda</taxon>
        <taxon>Insecta</taxon>
        <taxon>Pterygota</taxon>
        <taxon>Neoptera</taxon>
        <taxon>Paraneoptera</taxon>
        <taxon>Hemiptera</taxon>
        <taxon>Auchenorrhyncha</taxon>
        <taxon>Membracoidea</taxon>
        <taxon>Cicadellidae</taxon>
        <taxon>Cicadellinae</taxon>
        <taxon>Cicadellini</taxon>
        <taxon>Graphocephala</taxon>
    </lineage>
</organism>
<protein>
    <recommendedName>
        <fullName evidence="3">Nuclear receptor-binding factor 2 MIT domain-containing protein</fullName>
    </recommendedName>
</protein>
<evidence type="ECO:0000259" key="3">
    <source>
        <dbReference type="Pfam" id="PF17169"/>
    </source>
</evidence>
<dbReference type="InterPro" id="IPR033393">
    <property type="entry name" value="NRBF2_MIT"/>
</dbReference>